<proteinExistence type="predicted"/>
<dbReference type="InterPro" id="IPR005537">
    <property type="entry name" value="RAMP_III_fam"/>
</dbReference>
<keyword evidence="1" id="KW-0051">Antiviral defense</keyword>
<evidence type="ECO:0000259" key="2">
    <source>
        <dbReference type="Pfam" id="PF03787"/>
    </source>
</evidence>
<dbReference type="GO" id="GO:0051607">
    <property type="term" value="P:defense response to virus"/>
    <property type="evidence" value="ECO:0007669"/>
    <property type="project" value="UniProtKB-KW"/>
</dbReference>
<gene>
    <name evidence="3" type="ORF">HNQ58_001793</name>
</gene>
<comment type="caution">
    <text evidence="3">The sequence shown here is derived from an EMBL/GenBank/DDBJ whole genome shotgun (WGS) entry which is preliminary data.</text>
</comment>
<feature type="domain" description="CRISPR type III-associated protein" evidence="2">
    <location>
        <begin position="34"/>
        <end position="180"/>
    </location>
</feature>
<reference evidence="3 4" key="1">
    <citation type="submission" date="2020-08" db="EMBL/GenBank/DDBJ databases">
        <title>Genomic Encyclopedia of Type Strains, Phase IV (KMG-IV): sequencing the most valuable type-strain genomes for metagenomic binning, comparative biology and taxonomic classification.</title>
        <authorList>
            <person name="Goeker M."/>
        </authorList>
    </citation>
    <scope>NUCLEOTIDE SEQUENCE [LARGE SCALE GENOMIC DNA]</scope>
    <source>
        <strain evidence="3 4">DSM 25897</strain>
    </source>
</reference>
<evidence type="ECO:0000256" key="1">
    <source>
        <dbReference type="ARBA" id="ARBA00023118"/>
    </source>
</evidence>
<keyword evidence="4" id="KW-1185">Reference proteome</keyword>
<sequence length="340" mass="38698">MQIKRFTLRMDSPAFLGDAEQNGRWRTPPYKAQLRQWFRVAWAAQNDFPEDFRRLREVEGQLFGNAWLDESCKSRVRLRLAPWSEGRLKKKDWTSLPRVATADGRNRVSASTYLGYGPVSNSRQGETLKANAAIQEGETALFSLAWPEDAPGADLLEQTLWLMHRFGTVGGRSRNGWGSYALAPGEGTAALTGKVPLRNWQDCLDRDWPHAIGQDAAGPLIWATRPVKNWREAMQDLASLKISLRSQLRVRGDGQQPQERHWLAYPVTKHAVGSWPKEARLPNQLRFKLQRLDDGRVRGLVVHLPHLPPPAFAPKRLVIEQVWARVHAHLDHQNLSRIKA</sequence>
<dbReference type="Pfam" id="PF03787">
    <property type="entry name" value="RAMPs"/>
    <property type="match status" value="1"/>
</dbReference>
<protein>
    <submittedName>
        <fullName evidence="3">CRISPR-associated protein Cmr1</fullName>
    </submittedName>
</protein>
<dbReference type="EMBL" id="JACHHX010000011">
    <property type="protein sequence ID" value="MBB5015883.1"/>
    <property type="molecule type" value="Genomic_DNA"/>
</dbReference>
<organism evidence="3 4">
    <name type="scientific">Rehaibacterium terrae</name>
    <dbReference type="NCBI Taxonomy" id="1341696"/>
    <lineage>
        <taxon>Bacteria</taxon>
        <taxon>Pseudomonadati</taxon>
        <taxon>Pseudomonadota</taxon>
        <taxon>Gammaproteobacteria</taxon>
        <taxon>Lysobacterales</taxon>
        <taxon>Lysobacteraceae</taxon>
        <taxon>Rehaibacterium</taxon>
    </lineage>
</organism>
<evidence type="ECO:0000313" key="4">
    <source>
        <dbReference type="Proteomes" id="UP000519004"/>
    </source>
</evidence>
<dbReference type="RefSeq" id="WP_183948556.1">
    <property type="nucleotide sequence ID" value="NZ_JACHHX010000011.1"/>
</dbReference>
<dbReference type="AlphaFoldDB" id="A0A7W7Y107"/>
<name>A0A7W7Y107_9GAMM</name>
<evidence type="ECO:0000313" key="3">
    <source>
        <dbReference type="EMBL" id="MBB5015883.1"/>
    </source>
</evidence>
<accession>A0A7W7Y107</accession>
<dbReference type="Proteomes" id="UP000519004">
    <property type="component" value="Unassembled WGS sequence"/>
</dbReference>